<dbReference type="RefSeq" id="XP_009022168.1">
    <property type="nucleotide sequence ID" value="XM_009023920.1"/>
</dbReference>
<organism evidence="4 5">
    <name type="scientific">Helobdella robusta</name>
    <name type="common">Californian leech</name>
    <dbReference type="NCBI Taxonomy" id="6412"/>
    <lineage>
        <taxon>Eukaryota</taxon>
        <taxon>Metazoa</taxon>
        <taxon>Spiralia</taxon>
        <taxon>Lophotrochozoa</taxon>
        <taxon>Annelida</taxon>
        <taxon>Clitellata</taxon>
        <taxon>Hirudinea</taxon>
        <taxon>Rhynchobdellida</taxon>
        <taxon>Glossiphoniidae</taxon>
        <taxon>Helobdella</taxon>
    </lineage>
</organism>
<accession>T1FUB5</accession>
<dbReference type="OrthoDB" id="2136082at2759"/>
<feature type="region of interest" description="Disordered" evidence="2">
    <location>
        <begin position="427"/>
        <end position="449"/>
    </location>
</feature>
<dbReference type="AlphaFoldDB" id="T1FUB5"/>
<keyword evidence="1" id="KW-0175">Coiled coil</keyword>
<feature type="region of interest" description="Disordered" evidence="2">
    <location>
        <begin position="356"/>
        <end position="393"/>
    </location>
</feature>
<evidence type="ECO:0000256" key="2">
    <source>
        <dbReference type="SAM" id="MobiDB-lite"/>
    </source>
</evidence>
<feature type="coiled-coil region" evidence="1">
    <location>
        <begin position="327"/>
        <end position="354"/>
    </location>
</feature>
<name>T1FUB5_HELRO</name>
<reference evidence="5" key="1">
    <citation type="submission" date="2012-12" db="EMBL/GenBank/DDBJ databases">
        <authorList>
            <person name="Hellsten U."/>
            <person name="Grimwood J."/>
            <person name="Chapman J.A."/>
            <person name="Shapiro H."/>
            <person name="Aerts A."/>
            <person name="Otillar R.P."/>
            <person name="Terry A.Y."/>
            <person name="Boore J.L."/>
            <person name="Simakov O."/>
            <person name="Marletaz F."/>
            <person name="Cho S.-J."/>
            <person name="Edsinger-Gonzales E."/>
            <person name="Havlak P."/>
            <person name="Kuo D.-H."/>
            <person name="Larsson T."/>
            <person name="Lv J."/>
            <person name="Arendt D."/>
            <person name="Savage R."/>
            <person name="Osoegawa K."/>
            <person name="de Jong P."/>
            <person name="Lindberg D.R."/>
            <person name="Seaver E.C."/>
            <person name="Weisblat D.A."/>
            <person name="Putnam N.H."/>
            <person name="Grigoriev I.V."/>
            <person name="Rokhsar D.S."/>
        </authorList>
    </citation>
    <scope>NUCLEOTIDE SEQUENCE</scope>
</reference>
<dbReference type="Proteomes" id="UP000015101">
    <property type="component" value="Unassembled WGS sequence"/>
</dbReference>
<proteinExistence type="predicted"/>
<feature type="region of interest" description="Disordered" evidence="2">
    <location>
        <begin position="1"/>
        <end position="42"/>
    </location>
</feature>
<feature type="compositionally biased region" description="Acidic residues" evidence="2">
    <location>
        <begin position="436"/>
        <end position="445"/>
    </location>
</feature>
<gene>
    <name evidence="4" type="primary">20212411</name>
    <name evidence="3" type="ORF">HELRODRAFT_192807</name>
</gene>
<dbReference type="InParanoid" id="T1FUB5"/>
<evidence type="ECO:0000313" key="5">
    <source>
        <dbReference type="Proteomes" id="UP000015101"/>
    </source>
</evidence>
<evidence type="ECO:0000313" key="3">
    <source>
        <dbReference type="EMBL" id="ESN99818.1"/>
    </source>
</evidence>
<dbReference type="EMBL" id="KB097070">
    <property type="protein sequence ID" value="ESN99818.1"/>
    <property type="molecule type" value="Genomic_DNA"/>
</dbReference>
<dbReference type="CTD" id="20212411"/>
<keyword evidence="5" id="KW-1185">Reference proteome</keyword>
<feature type="compositionally biased region" description="Basic and acidic residues" evidence="2">
    <location>
        <begin position="372"/>
        <end position="393"/>
    </location>
</feature>
<dbReference type="KEGG" id="hro:HELRODRAFT_192807"/>
<feature type="compositionally biased region" description="Polar residues" evidence="2">
    <location>
        <begin position="1"/>
        <end position="12"/>
    </location>
</feature>
<protein>
    <submittedName>
        <fullName evidence="3 4">Uncharacterized protein</fullName>
    </submittedName>
</protein>
<dbReference type="EnsemblMetazoa" id="HelroT192807">
    <property type="protein sequence ID" value="HelroP192807"/>
    <property type="gene ID" value="HelroG192807"/>
</dbReference>
<dbReference type="EMBL" id="AMQM01005746">
    <property type="status" value="NOT_ANNOTATED_CDS"/>
    <property type="molecule type" value="Genomic_DNA"/>
</dbReference>
<sequence>MEKIMQLQNSYGATKRKKPPPSNPTNNRARSSAGLDRPNPGDAISVAYGSTTKYIREVGILELFKSRLEGIKQLDKSKKSAKVYKPAEELYDEVQALKSQVYSLKAENSFLKSKIRKWEKDVDQKQKTINGMLDLGLLEHGVKNPPNNNLNSNVSMNNLKRKISKLEEKYREKERELTNLSRDLKTTNFEEMQLTIAIMKNEILRLNKKLLARENEDGDNDDDEESKLSHFLNGKQKLKGKSNNSENQVKKLTETILKMKRDKTQLMLENKTLKVEIQKSLEIRESMKKNFENLMKLKENNLNAPKNIQTTDPPPPPDREKYLTDENTKLKHLIDNIKEDRDHYKNELAKLKRHLDDDKFSSTSRTGGQVSSRKDEENPTSRRESKASTIKPNKDLKCRELDSEIDVETVEHLQSIIRNSIYGYFLTNDKNSNNKDDDEEEDDDERSEKKVLNSIEMIQALVRNMNNKFY</sequence>
<feature type="region of interest" description="Disordered" evidence="2">
    <location>
        <begin position="299"/>
        <end position="322"/>
    </location>
</feature>
<feature type="compositionally biased region" description="Polar residues" evidence="2">
    <location>
        <begin position="361"/>
        <end position="371"/>
    </location>
</feature>
<dbReference type="HOGENOM" id="CLU_581769_0_0_1"/>
<reference evidence="3 5" key="2">
    <citation type="journal article" date="2013" name="Nature">
        <title>Insights into bilaterian evolution from three spiralian genomes.</title>
        <authorList>
            <person name="Simakov O."/>
            <person name="Marletaz F."/>
            <person name="Cho S.J."/>
            <person name="Edsinger-Gonzales E."/>
            <person name="Havlak P."/>
            <person name="Hellsten U."/>
            <person name="Kuo D.H."/>
            <person name="Larsson T."/>
            <person name="Lv J."/>
            <person name="Arendt D."/>
            <person name="Savage R."/>
            <person name="Osoegawa K."/>
            <person name="de Jong P."/>
            <person name="Grimwood J."/>
            <person name="Chapman J.A."/>
            <person name="Shapiro H."/>
            <person name="Aerts A."/>
            <person name="Otillar R.P."/>
            <person name="Terry A.Y."/>
            <person name="Boore J.L."/>
            <person name="Grigoriev I.V."/>
            <person name="Lindberg D.R."/>
            <person name="Seaver E.C."/>
            <person name="Weisblat D.A."/>
            <person name="Putnam N.H."/>
            <person name="Rokhsar D.S."/>
        </authorList>
    </citation>
    <scope>NUCLEOTIDE SEQUENCE</scope>
</reference>
<feature type="coiled-coil region" evidence="1">
    <location>
        <begin position="87"/>
        <end position="269"/>
    </location>
</feature>
<dbReference type="STRING" id="6412.T1FUB5"/>
<dbReference type="OMA" id="QLTIAIM"/>
<evidence type="ECO:0000256" key="1">
    <source>
        <dbReference type="SAM" id="Coils"/>
    </source>
</evidence>
<reference evidence="4" key="3">
    <citation type="submission" date="2015-06" db="UniProtKB">
        <authorList>
            <consortium name="EnsemblMetazoa"/>
        </authorList>
    </citation>
    <scope>IDENTIFICATION</scope>
</reference>
<evidence type="ECO:0000313" key="4">
    <source>
        <dbReference type="EnsemblMetazoa" id="HelroP192807"/>
    </source>
</evidence>
<dbReference type="GeneID" id="20212411"/>